<dbReference type="STRING" id="341036.SAMN05660649_02488"/>
<feature type="transmembrane region" description="Helical" evidence="10">
    <location>
        <begin position="173"/>
        <end position="193"/>
    </location>
</feature>
<dbReference type="PANTHER" id="PTHR43823">
    <property type="entry name" value="SPORULATION PROTEIN YKVU"/>
    <property type="match status" value="1"/>
</dbReference>
<organism evidence="11 12">
    <name type="scientific">Desulfotruncus arcticus DSM 17038</name>
    <dbReference type="NCBI Taxonomy" id="1121424"/>
    <lineage>
        <taxon>Bacteria</taxon>
        <taxon>Bacillati</taxon>
        <taxon>Bacillota</taxon>
        <taxon>Clostridia</taxon>
        <taxon>Eubacteriales</taxon>
        <taxon>Desulfallaceae</taxon>
        <taxon>Desulfotruncus</taxon>
    </lineage>
</organism>
<dbReference type="EMBL" id="FOOX01000008">
    <property type="protein sequence ID" value="SFG71815.1"/>
    <property type="molecule type" value="Genomic_DNA"/>
</dbReference>
<evidence type="ECO:0000256" key="9">
    <source>
        <dbReference type="ARBA" id="ARBA00023251"/>
    </source>
</evidence>
<keyword evidence="9" id="KW-0046">Antibiotic resistance</keyword>
<protein>
    <recommendedName>
        <fullName evidence="3">Multidrug export protein MepA</fullName>
    </recommendedName>
</protein>
<feature type="transmembrane region" description="Helical" evidence="10">
    <location>
        <begin position="363"/>
        <end position="385"/>
    </location>
</feature>
<keyword evidence="8 10" id="KW-0472">Membrane</keyword>
<keyword evidence="7 10" id="KW-1133">Transmembrane helix</keyword>
<dbReference type="AlphaFoldDB" id="A0A1I2U3S5"/>
<evidence type="ECO:0000313" key="11">
    <source>
        <dbReference type="EMBL" id="SFG71815.1"/>
    </source>
</evidence>
<dbReference type="Pfam" id="PF01554">
    <property type="entry name" value="MatE"/>
    <property type="match status" value="2"/>
</dbReference>
<evidence type="ECO:0000256" key="4">
    <source>
        <dbReference type="ARBA" id="ARBA00022448"/>
    </source>
</evidence>
<feature type="transmembrane region" description="Helical" evidence="10">
    <location>
        <begin position="275"/>
        <end position="295"/>
    </location>
</feature>
<evidence type="ECO:0000256" key="5">
    <source>
        <dbReference type="ARBA" id="ARBA00022475"/>
    </source>
</evidence>
<dbReference type="GO" id="GO:0042910">
    <property type="term" value="F:xenobiotic transmembrane transporter activity"/>
    <property type="evidence" value="ECO:0007669"/>
    <property type="project" value="InterPro"/>
</dbReference>
<comment type="subcellular location">
    <subcellularLocation>
        <location evidence="1">Cell membrane</location>
        <topology evidence="1">Multi-pass membrane protein</topology>
    </subcellularLocation>
</comment>
<evidence type="ECO:0000256" key="7">
    <source>
        <dbReference type="ARBA" id="ARBA00022989"/>
    </source>
</evidence>
<evidence type="ECO:0000256" key="8">
    <source>
        <dbReference type="ARBA" id="ARBA00023136"/>
    </source>
</evidence>
<feature type="transmembrane region" description="Helical" evidence="10">
    <location>
        <begin position="141"/>
        <end position="161"/>
    </location>
</feature>
<dbReference type="InterPro" id="IPR045070">
    <property type="entry name" value="MATE_MepA-like"/>
</dbReference>
<dbReference type="PIRSF" id="PIRSF006603">
    <property type="entry name" value="DinF"/>
    <property type="match status" value="1"/>
</dbReference>
<keyword evidence="5" id="KW-1003">Cell membrane</keyword>
<dbReference type="InterPro" id="IPR002528">
    <property type="entry name" value="MATE_fam"/>
</dbReference>
<feature type="transmembrane region" description="Helical" evidence="10">
    <location>
        <begin position="199"/>
        <end position="220"/>
    </location>
</feature>
<evidence type="ECO:0000313" key="12">
    <source>
        <dbReference type="Proteomes" id="UP000199337"/>
    </source>
</evidence>
<dbReference type="OrthoDB" id="9811110at2"/>
<feature type="transmembrane region" description="Helical" evidence="10">
    <location>
        <begin position="419"/>
        <end position="443"/>
    </location>
</feature>
<keyword evidence="12" id="KW-1185">Reference proteome</keyword>
<accession>A0A1I2U3S5</accession>
<dbReference type="NCBIfam" id="TIGR00797">
    <property type="entry name" value="matE"/>
    <property type="match status" value="1"/>
</dbReference>
<feature type="transmembrane region" description="Helical" evidence="10">
    <location>
        <begin position="241"/>
        <end position="263"/>
    </location>
</feature>
<sequence>MKGIHEDNIRQLGEESIPKLLLTFSLPVVVALLINALYNIIDRIFIGNGAGSLGIAGITLVFPIMLIMGACAAMIGTGGALLVSIKLGEKKVEEAESIIGNSLALLIILAIIITILGRSFVDPILRVFGASSYVLPYAGDYMRVIMLGTIFQMTALGMNYFIRAEGRPRKAMLTMLIGAVINTILAPIFIFSFKWGIKGAALATIISQAVSAAWVMGHFLGGKSYLKIRVKNIRLLIKEAASILSIGAASFIMQIAGCFSSIIMNKKLAYYGGDVAVSAMGASFSIFFLMILPVLGISQGIQPIIGFNYGAQKPERIKKTIKSGIAVATILTISGFFIIMLFPQQIMSLFNSHDEEFIAFGSYVMRFSMIALPLLGLQIIVPGYFQAVGKPKQAMFLTLSRQVFFLVPALLILPKYFQLFGVLVAIPLSDFLASVITGIWLFVELRSLDKKQTIDIKAHTR</sequence>
<dbReference type="RefSeq" id="WP_092471685.1">
    <property type="nucleotide sequence ID" value="NZ_FOOX01000008.1"/>
</dbReference>
<evidence type="ECO:0000256" key="3">
    <source>
        <dbReference type="ARBA" id="ARBA00022106"/>
    </source>
</evidence>
<dbReference type="PANTHER" id="PTHR43823:SF3">
    <property type="entry name" value="MULTIDRUG EXPORT PROTEIN MEPA"/>
    <property type="match status" value="1"/>
</dbReference>
<dbReference type="GO" id="GO:0046677">
    <property type="term" value="P:response to antibiotic"/>
    <property type="evidence" value="ECO:0007669"/>
    <property type="project" value="UniProtKB-KW"/>
</dbReference>
<dbReference type="InterPro" id="IPR048279">
    <property type="entry name" value="MdtK-like"/>
</dbReference>
<proteinExistence type="inferred from homology"/>
<evidence type="ECO:0000256" key="6">
    <source>
        <dbReference type="ARBA" id="ARBA00022692"/>
    </source>
</evidence>
<evidence type="ECO:0000256" key="10">
    <source>
        <dbReference type="SAM" id="Phobius"/>
    </source>
</evidence>
<name>A0A1I2U3S5_9FIRM</name>
<reference evidence="12" key="1">
    <citation type="submission" date="2016-10" db="EMBL/GenBank/DDBJ databases">
        <authorList>
            <person name="Varghese N."/>
            <person name="Submissions S."/>
        </authorList>
    </citation>
    <scope>NUCLEOTIDE SEQUENCE [LARGE SCALE GENOMIC DNA]</scope>
    <source>
        <strain evidence="12">DSM 17038</strain>
    </source>
</reference>
<feature type="transmembrane region" description="Helical" evidence="10">
    <location>
        <begin position="103"/>
        <end position="121"/>
    </location>
</feature>
<dbReference type="GO" id="GO:0005886">
    <property type="term" value="C:plasma membrane"/>
    <property type="evidence" value="ECO:0007669"/>
    <property type="project" value="UniProtKB-SubCell"/>
</dbReference>
<dbReference type="Proteomes" id="UP000199337">
    <property type="component" value="Unassembled WGS sequence"/>
</dbReference>
<dbReference type="InterPro" id="IPR051327">
    <property type="entry name" value="MATE_MepA_subfamily"/>
</dbReference>
<comment type="similarity">
    <text evidence="2">Belongs to the multi antimicrobial extrusion (MATE) (TC 2.A.66.1) family. MepA subfamily.</text>
</comment>
<feature type="transmembrane region" description="Helical" evidence="10">
    <location>
        <begin position="53"/>
        <end position="83"/>
    </location>
</feature>
<feature type="transmembrane region" description="Helical" evidence="10">
    <location>
        <begin position="323"/>
        <end position="343"/>
    </location>
</feature>
<keyword evidence="4" id="KW-0813">Transport</keyword>
<evidence type="ECO:0000256" key="1">
    <source>
        <dbReference type="ARBA" id="ARBA00004651"/>
    </source>
</evidence>
<evidence type="ECO:0000256" key="2">
    <source>
        <dbReference type="ARBA" id="ARBA00008417"/>
    </source>
</evidence>
<feature type="transmembrane region" description="Helical" evidence="10">
    <location>
        <begin position="20"/>
        <end position="41"/>
    </location>
</feature>
<dbReference type="CDD" id="cd13143">
    <property type="entry name" value="MATE_MepA_like"/>
    <property type="match status" value="1"/>
</dbReference>
<gene>
    <name evidence="11" type="ORF">SAMN05660649_02488</name>
</gene>
<dbReference type="GO" id="GO:0015297">
    <property type="term" value="F:antiporter activity"/>
    <property type="evidence" value="ECO:0007669"/>
    <property type="project" value="InterPro"/>
</dbReference>
<keyword evidence="6 10" id="KW-0812">Transmembrane</keyword>